<feature type="non-terminal residue" evidence="1">
    <location>
        <position position="1"/>
    </location>
</feature>
<dbReference type="Proteomes" id="UP000708208">
    <property type="component" value="Unassembled WGS sequence"/>
</dbReference>
<evidence type="ECO:0000313" key="2">
    <source>
        <dbReference type="Proteomes" id="UP000708208"/>
    </source>
</evidence>
<keyword evidence="2" id="KW-1185">Reference proteome</keyword>
<name>A0A8J2PHE6_9HEXA</name>
<gene>
    <name evidence="1" type="ORF">AFUS01_LOCUS40052</name>
</gene>
<comment type="caution">
    <text evidence="1">The sequence shown here is derived from an EMBL/GenBank/DDBJ whole genome shotgun (WGS) entry which is preliminary data.</text>
</comment>
<proteinExistence type="predicted"/>
<organism evidence="1 2">
    <name type="scientific">Allacma fusca</name>
    <dbReference type="NCBI Taxonomy" id="39272"/>
    <lineage>
        <taxon>Eukaryota</taxon>
        <taxon>Metazoa</taxon>
        <taxon>Ecdysozoa</taxon>
        <taxon>Arthropoda</taxon>
        <taxon>Hexapoda</taxon>
        <taxon>Collembola</taxon>
        <taxon>Symphypleona</taxon>
        <taxon>Sminthuridae</taxon>
        <taxon>Allacma</taxon>
    </lineage>
</organism>
<reference evidence="1" key="1">
    <citation type="submission" date="2021-06" db="EMBL/GenBank/DDBJ databases">
        <authorList>
            <person name="Hodson N. C."/>
            <person name="Mongue J. A."/>
            <person name="Jaron S. K."/>
        </authorList>
    </citation>
    <scope>NUCLEOTIDE SEQUENCE</scope>
</reference>
<dbReference type="AlphaFoldDB" id="A0A8J2PHE6"/>
<evidence type="ECO:0000313" key="1">
    <source>
        <dbReference type="EMBL" id="CAG7830233.1"/>
    </source>
</evidence>
<dbReference type="EMBL" id="CAJVCH010554860">
    <property type="protein sequence ID" value="CAG7830233.1"/>
    <property type="molecule type" value="Genomic_DNA"/>
</dbReference>
<protein>
    <submittedName>
        <fullName evidence="1">Uncharacterized protein</fullName>
    </submittedName>
</protein>
<accession>A0A8J2PHE6</accession>
<sequence>LHWKMVGMDVSKTYLSLYELGRKFPRAERHFEGSGKVDPDFSLVHHQSLKARLSHVCSFFNSLLARPPPSRARAVCKLPDCVFTKSGRLRETVGGNRIIKIVIVLTF</sequence>